<dbReference type="InterPro" id="IPR010982">
    <property type="entry name" value="Lambda_DNA-bd_dom_sf"/>
</dbReference>
<dbReference type="Pfam" id="PF12844">
    <property type="entry name" value="HTH_19"/>
    <property type="match status" value="1"/>
</dbReference>
<evidence type="ECO:0000259" key="2">
    <source>
        <dbReference type="PROSITE" id="PS50943"/>
    </source>
</evidence>
<dbReference type="SUPFAM" id="SSF47413">
    <property type="entry name" value="lambda repressor-like DNA-binding domains"/>
    <property type="match status" value="1"/>
</dbReference>
<gene>
    <name evidence="3" type="ORF">ACK3FC_07345</name>
</gene>
<dbReference type="PANTHER" id="PTHR46797">
    <property type="entry name" value="HTH-TYPE TRANSCRIPTIONAL REGULATOR"/>
    <property type="match status" value="1"/>
</dbReference>
<keyword evidence="1" id="KW-0238">DNA-binding</keyword>
<keyword evidence="4" id="KW-1185">Reference proteome</keyword>
<dbReference type="InterPro" id="IPR001387">
    <property type="entry name" value="Cro/C1-type_HTH"/>
</dbReference>
<dbReference type="Proteomes" id="UP001635788">
    <property type="component" value="Unassembled WGS sequence"/>
</dbReference>
<proteinExistence type="predicted"/>
<reference evidence="3 4" key="1">
    <citation type="submission" date="2024-12" db="EMBL/GenBank/DDBJ databases">
        <authorList>
            <person name="Alaofin S."/>
            <person name="Velasco D."/>
            <person name="Li D."/>
            <person name="Baldwin T."/>
            <person name="Liu Z."/>
            <person name="Schachterle J.K."/>
        </authorList>
    </citation>
    <scope>NUCLEOTIDE SEQUENCE [LARGE SCALE GENOMIC DNA]</scope>
    <source>
        <strain evidence="3 4">B1</strain>
    </source>
</reference>
<name>A0ABW9KTC8_XANCT</name>
<dbReference type="Gene3D" id="1.10.260.40">
    <property type="entry name" value="lambda repressor-like DNA-binding domains"/>
    <property type="match status" value="1"/>
</dbReference>
<dbReference type="EMBL" id="JBKAMQ010000002">
    <property type="protein sequence ID" value="MFN6507048.1"/>
    <property type="molecule type" value="Genomic_DNA"/>
</dbReference>
<evidence type="ECO:0000256" key="1">
    <source>
        <dbReference type="ARBA" id="ARBA00023125"/>
    </source>
</evidence>
<dbReference type="RefSeq" id="WP_229017634.1">
    <property type="nucleotide sequence ID" value="NZ_CP064001.1"/>
</dbReference>
<comment type="caution">
    <text evidence="3">The sequence shown here is derived from an EMBL/GenBank/DDBJ whole genome shotgun (WGS) entry which is preliminary data.</text>
</comment>
<protein>
    <submittedName>
        <fullName evidence="3">Helix-turn-helix domain-containing protein</fullName>
    </submittedName>
</protein>
<dbReference type="InterPro" id="IPR050807">
    <property type="entry name" value="TransReg_Diox_bact_type"/>
</dbReference>
<dbReference type="CDD" id="cd00093">
    <property type="entry name" value="HTH_XRE"/>
    <property type="match status" value="1"/>
</dbReference>
<evidence type="ECO:0000313" key="3">
    <source>
        <dbReference type="EMBL" id="MFN6507048.1"/>
    </source>
</evidence>
<organism evidence="3 4">
    <name type="scientific">Xanthomonas translucens pv. translucens</name>
    <dbReference type="NCBI Taxonomy" id="134875"/>
    <lineage>
        <taxon>Bacteria</taxon>
        <taxon>Pseudomonadati</taxon>
        <taxon>Pseudomonadota</taxon>
        <taxon>Gammaproteobacteria</taxon>
        <taxon>Lysobacterales</taxon>
        <taxon>Lysobacteraceae</taxon>
        <taxon>Xanthomonas</taxon>
        <taxon>Xanthomonas translucens group</taxon>
    </lineage>
</organism>
<dbReference type="PANTHER" id="PTHR46797:SF1">
    <property type="entry name" value="METHYLPHOSPHONATE SYNTHASE"/>
    <property type="match status" value="1"/>
</dbReference>
<feature type="domain" description="HTH cro/C1-type" evidence="2">
    <location>
        <begin position="7"/>
        <end position="61"/>
    </location>
</feature>
<evidence type="ECO:0000313" key="4">
    <source>
        <dbReference type="Proteomes" id="UP001635788"/>
    </source>
</evidence>
<sequence>MDIGVRLMQARRNAGFTLRELAALLGVAHSTLGHWENNRSVPNARHLLKIAELTGVDAYVLLTGKPSKLNQSEHESLPLPMGKRLA</sequence>
<accession>A0ABW9KTC8</accession>
<dbReference type="PROSITE" id="PS50943">
    <property type="entry name" value="HTH_CROC1"/>
    <property type="match status" value="1"/>
</dbReference>
<dbReference type="SMART" id="SM00530">
    <property type="entry name" value="HTH_XRE"/>
    <property type="match status" value="1"/>
</dbReference>